<sequence length="327" mass="37916">MEIGSFLELDIEKTGEYFPDNDYVARLNSARAGVYHSLQIMQCNEIYIPYYQCPTVNSFLSKKGVKIHKYFLNKAFEPQLDGQVERSAVLLVNYFGIFSNVFFKNILKEFQNVIIDNGPAFYNPPIEGCFNVYSARKFFGVPDGCYVVGPNAIDLTNEYLLDYSASTAGFLFQRYEIGCNASYQERMRNEERIDNSDILRMSYLTRALLGGINYQRIRDIRRKNFQYAHEQYKNVNLLDVSINYDETCVPMFYPLVVENDSLVEKLAKKQIYTGRRWNSVLNEVESETIEGWLSRFMVPLPVDQRYGVNELDKVCKAVLKILQKGID</sequence>
<gene>
    <name evidence="1" type="ORF">SDC9_36050</name>
</gene>
<protein>
    <recommendedName>
        <fullName evidence="2">DegT/DnrJ/EryC1/StrS aminotransferase family protein</fullName>
    </recommendedName>
</protein>
<organism evidence="1">
    <name type="scientific">bioreactor metagenome</name>
    <dbReference type="NCBI Taxonomy" id="1076179"/>
    <lineage>
        <taxon>unclassified sequences</taxon>
        <taxon>metagenomes</taxon>
        <taxon>ecological metagenomes</taxon>
    </lineage>
</organism>
<name>A0A644VFQ8_9ZZZZ</name>
<evidence type="ECO:0008006" key="2">
    <source>
        <dbReference type="Google" id="ProtNLM"/>
    </source>
</evidence>
<accession>A0A644VFQ8</accession>
<comment type="caution">
    <text evidence="1">The sequence shown here is derived from an EMBL/GenBank/DDBJ whole genome shotgun (WGS) entry which is preliminary data.</text>
</comment>
<evidence type="ECO:0000313" key="1">
    <source>
        <dbReference type="EMBL" id="MPL90005.1"/>
    </source>
</evidence>
<proteinExistence type="predicted"/>
<reference evidence="1" key="1">
    <citation type="submission" date="2019-08" db="EMBL/GenBank/DDBJ databases">
        <authorList>
            <person name="Kucharzyk K."/>
            <person name="Murdoch R.W."/>
            <person name="Higgins S."/>
            <person name="Loffler F."/>
        </authorList>
    </citation>
    <scope>NUCLEOTIDE SEQUENCE</scope>
</reference>
<dbReference type="EMBL" id="VSSQ01000292">
    <property type="protein sequence ID" value="MPL90005.1"/>
    <property type="molecule type" value="Genomic_DNA"/>
</dbReference>
<dbReference type="AlphaFoldDB" id="A0A644VFQ8"/>